<dbReference type="InterPro" id="IPR036736">
    <property type="entry name" value="ACP-like_sf"/>
</dbReference>
<evidence type="ECO:0000259" key="6">
    <source>
        <dbReference type="PROSITE" id="PS50075"/>
    </source>
</evidence>
<dbReference type="PROSITE" id="PS50075">
    <property type="entry name" value="CARRIER"/>
    <property type="match status" value="1"/>
</dbReference>
<evidence type="ECO:0000256" key="2">
    <source>
        <dbReference type="ARBA" id="ARBA00006432"/>
    </source>
</evidence>
<dbReference type="PANTHER" id="PTHR45527:SF1">
    <property type="entry name" value="FATTY ACID SYNTHASE"/>
    <property type="match status" value="1"/>
</dbReference>
<evidence type="ECO:0000256" key="4">
    <source>
        <dbReference type="ARBA" id="ARBA00022553"/>
    </source>
</evidence>
<proteinExistence type="inferred from homology"/>
<dbReference type="PROSITE" id="PS00455">
    <property type="entry name" value="AMP_BINDING"/>
    <property type="match status" value="1"/>
</dbReference>
<comment type="cofactor">
    <cofactor evidence="1">
        <name>pantetheine 4'-phosphate</name>
        <dbReference type="ChEBI" id="CHEBI:47942"/>
    </cofactor>
</comment>
<dbReference type="Pfam" id="PF13193">
    <property type="entry name" value="AMP-binding_C"/>
    <property type="match status" value="1"/>
</dbReference>
<dbReference type="Pfam" id="PF00501">
    <property type="entry name" value="AMP-binding"/>
    <property type="match status" value="1"/>
</dbReference>
<dbReference type="PANTHER" id="PTHR45527">
    <property type="entry name" value="NONRIBOSOMAL PEPTIDE SYNTHETASE"/>
    <property type="match status" value="1"/>
</dbReference>
<dbReference type="Pfam" id="PF00668">
    <property type="entry name" value="Condensation"/>
    <property type="match status" value="1"/>
</dbReference>
<name>A0ABW4ZVD3_9BACL</name>
<dbReference type="Gene3D" id="3.40.50.980">
    <property type="match status" value="2"/>
</dbReference>
<dbReference type="Gene3D" id="2.30.38.10">
    <property type="entry name" value="Luciferase, Domain 3"/>
    <property type="match status" value="1"/>
</dbReference>
<evidence type="ECO:0000313" key="7">
    <source>
        <dbReference type="EMBL" id="MFD2169274.1"/>
    </source>
</evidence>
<comment type="similarity">
    <text evidence="2">Belongs to the ATP-dependent AMP-binding enzyme family.</text>
</comment>
<dbReference type="Gene3D" id="1.10.1200.10">
    <property type="entry name" value="ACP-like"/>
    <property type="match status" value="1"/>
</dbReference>
<dbReference type="InterPro" id="IPR020806">
    <property type="entry name" value="PKS_PP-bd"/>
</dbReference>
<keyword evidence="4" id="KW-0597">Phosphoprotein</keyword>
<gene>
    <name evidence="7" type="ORF">ACFSOY_04470</name>
</gene>
<keyword evidence="3" id="KW-0596">Phosphopantetheine</keyword>
<organism evidence="7 8">
    <name type="scientific">Tumebacillus lipolyticus</name>
    <dbReference type="NCBI Taxonomy" id="1280370"/>
    <lineage>
        <taxon>Bacteria</taxon>
        <taxon>Bacillati</taxon>
        <taxon>Bacillota</taxon>
        <taxon>Bacilli</taxon>
        <taxon>Bacillales</taxon>
        <taxon>Alicyclobacillaceae</taxon>
        <taxon>Tumebacillus</taxon>
    </lineage>
</organism>
<feature type="compositionally biased region" description="Basic and acidic residues" evidence="5">
    <location>
        <begin position="1052"/>
        <end position="1067"/>
    </location>
</feature>
<dbReference type="CDD" id="cd19531">
    <property type="entry name" value="LCL_NRPS-like"/>
    <property type="match status" value="1"/>
</dbReference>
<dbReference type="InterPro" id="IPR045851">
    <property type="entry name" value="AMP-bd_C_sf"/>
</dbReference>
<dbReference type="Gene3D" id="3.30.559.30">
    <property type="entry name" value="Nonribosomal peptide synthetase, condensation domain"/>
    <property type="match status" value="1"/>
</dbReference>
<dbReference type="SUPFAM" id="SSF56801">
    <property type="entry name" value="Acetyl-CoA synthetase-like"/>
    <property type="match status" value="1"/>
</dbReference>
<dbReference type="Pfam" id="PF00550">
    <property type="entry name" value="PP-binding"/>
    <property type="match status" value="1"/>
</dbReference>
<dbReference type="SMART" id="SM01294">
    <property type="entry name" value="PKS_PP_betabranch"/>
    <property type="match status" value="1"/>
</dbReference>
<feature type="region of interest" description="Disordered" evidence="5">
    <location>
        <begin position="1047"/>
        <end position="1074"/>
    </location>
</feature>
<dbReference type="Gene3D" id="3.30.300.30">
    <property type="match status" value="1"/>
</dbReference>
<dbReference type="InterPro" id="IPR000873">
    <property type="entry name" value="AMP-dep_synth/lig_dom"/>
</dbReference>
<dbReference type="Gene3D" id="3.30.559.10">
    <property type="entry name" value="Chloramphenicol acetyltransferase-like domain"/>
    <property type="match status" value="1"/>
</dbReference>
<dbReference type="Proteomes" id="UP001597343">
    <property type="component" value="Unassembled WGS sequence"/>
</dbReference>
<dbReference type="EMBL" id="JBHUIO010000002">
    <property type="protein sequence ID" value="MFD2169274.1"/>
    <property type="molecule type" value="Genomic_DNA"/>
</dbReference>
<dbReference type="InterPro" id="IPR020845">
    <property type="entry name" value="AMP-binding_CS"/>
</dbReference>
<dbReference type="SUPFAM" id="SSF47336">
    <property type="entry name" value="ACP-like"/>
    <property type="match status" value="1"/>
</dbReference>
<evidence type="ECO:0000256" key="5">
    <source>
        <dbReference type="SAM" id="MobiDB-lite"/>
    </source>
</evidence>
<comment type="caution">
    <text evidence="7">The sequence shown here is derived from an EMBL/GenBank/DDBJ whole genome shotgun (WGS) entry which is preliminary data.</text>
</comment>
<dbReference type="NCBIfam" id="TIGR01733">
    <property type="entry name" value="AA-adenyl-dom"/>
    <property type="match status" value="1"/>
</dbReference>
<dbReference type="CDD" id="cd05930">
    <property type="entry name" value="A_NRPS"/>
    <property type="match status" value="1"/>
</dbReference>
<feature type="domain" description="Carrier" evidence="6">
    <location>
        <begin position="969"/>
        <end position="1044"/>
    </location>
</feature>
<dbReference type="InterPro" id="IPR001242">
    <property type="entry name" value="Condensation_dom"/>
</dbReference>
<dbReference type="InterPro" id="IPR023213">
    <property type="entry name" value="CAT-like_dom_sf"/>
</dbReference>
<evidence type="ECO:0000256" key="1">
    <source>
        <dbReference type="ARBA" id="ARBA00001957"/>
    </source>
</evidence>
<dbReference type="InterPro" id="IPR010071">
    <property type="entry name" value="AA_adenyl_dom"/>
</dbReference>
<dbReference type="InterPro" id="IPR009081">
    <property type="entry name" value="PP-bd_ACP"/>
</dbReference>
<protein>
    <submittedName>
        <fullName evidence="7">Amino acid adenylation domain-containing protein</fullName>
    </submittedName>
</protein>
<keyword evidence="8" id="KW-1185">Reference proteome</keyword>
<dbReference type="RefSeq" id="WP_386044319.1">
    <property type="nucleotide sequence ID" value="NZ_JBHUIO010000002.1"/>
</dbReference>
<evidence type="ECO:0000256" key="3">
    <source>
        <dbReference type="ARBA" id="ARBA00022450"/>
    </source>
</evidence>
<dbReference type="InterPro" id="IPR025110">
    <property type="entry name" value="AMP-bd_C"/>
</dbReference>
<dbReference type="SUPFAM" id="SSF52777">
    <property type="entry name" value="CoA-dependent acyltransferases"/>
    <property type="match status" value="2"/>
</dbReference>
<dbReference type="SMART" id="SM00823">
    <property type="entry name" value="PKS_PP"/>
    <property type="match status" value="1"/>
</dbReference>
<accession>A0ABW4ZVD3</accession>
<sequence>MTSTGVYLFPLSYAQQRMWFLDKFVPDRAAYNISGAVRMKGRLERQALVDSLRTIARRHETLQTSFREVDGELMQVIDPAVEQEVPLIDLSGLLAAEREAEVQRLAQEVSRQPFELHTAPLLRTILLKLAEEEHVLLLTMHHIISDGWSMGVLMQELGLLYAGQLKGEPDRLPELPIQYADYADWQKEYLDSGVLDEQLLYWKQKLQGPLPVLDLPTDGIRPSIQSLKGTFAEIELDREVTEQIRALSQREGVSLFMTLLAAFNVLLHRYTGQEDLIVGTPIANRTREEIEGLIGLFVNTLAVRTDLSGQPTFLDVLARVRDSAFEAYAHQDVPFERLVEEVSPERDLSRSPLFQVLFVLQNTPGSGADLPGLSMRTMQVDTGTSKFDLSLYLTETEDRIAGTVEYSTDLFQPETIERLIAHFEHLLRSIGENPGEKIAALPMLSAGERERLLFDWNRTAAPYREEAVIHQLFAEQVQRTPEAVAIEFAGEAITFAELEERANLLASELQRFGVGAEGIVGVCMARTPAMIVALLGILKAGGAYLPLDPSYPAERLAFMLEDAQVRILLADEANHLQGPIEFGQPLFALDSIYVRGAEFERAVAGEHERTVAAVTAQNTAYVIYTSGSTGKPKGVLVEHRNVVNFFAGMDERIGCQAGDAVAAVTSIGFDISVLELFWTLVNGCKVILLSEAAVLNGDLQQGATLLQCTPSLMGMLLGNEAARPALQALQKIMLGGEAMPTALAAEIKRDLPARLFNMYGPTEATVWTSVQEVEAAAGIIPLGRPLANAKFYVLDPQLNPVPIGVAGELHIGGAGVARGYLGREELTAERFLDNPYSEGRLYKTGDLACWLADGTVKFLGRLDHQVKLRGFRIELGEIESALTKHRAVKEAVVTAPDNRMLAAYLVVEGEAPSSGDLRLFLQEMLPEYMVPSLFLFLDKLPLTPNGKVDRNALPKPEGERPELGHVYVAPQSDLEKRIASLWQEVLRVEKVGVHDNFFELGGQSIMIVQLHRMLQEQLDVQLAVVQLFQYPTVRSLAQFIAGTHDTSIVDSGKNRADTRQSLRERRQARANRRK</sequence>
<reference evidence="8" key="1">
    <citation type="journal article" date="2019" name="Int. J. Syst. Evol. Microbiol.">
        <title>The Global Catalogue of Microorganisms (GCM) 10K type strain sequencing project: providing services to taxonomists for standard genome sequencing and annotation.</title>
        <authorList>
            <consortium name="The Broad Institute Genomics Platform"/>
            <consortium name="The Broad Institute Genome Sequencing Center for Infectious Disease"/>
            <person name="Wu L."/>
            <person name="Ma J."/>
        </authorList>
    </citation>
    <scope>NUCLEOTIDE SEQUENCE [LARGE SCALE GENOMIC DNA]</scope>
    <source>
        <strain evidence="8">CGMCC 1.13574</strain>
    </source>
</reference>
<evidence type="ECO:0000313" key="8">
    <source>
        <dbReference type="Proteomes" id="UP001597343"/>
    </source>
</evidence>